<evidence type="ECO:0000259" key="2">
    <source>
        <dbReference type="Pfam" id="PF10382"/>
    </source>
</evidence>
<dbReference type="PANTHER" id="PTHR28535">
    <property type="entry name" value="ZINC FINGER GRF-TYPE CONTAINING 1"/>
    <property type="match status" value="1"/>
</dbReference>
<sequence>MEEGQRWTVTYTNHVKKKRKVYRDGFLVVQLSHNKFMLYDEWDKLLETRFVKKDDLITSGETITFGSYLVDLGELCQGHRPTSILNPQDQDEKVAETSNSYYRYNSQNRKPMVGKRKGPVVNISPSQKLIRDFKKSEVNKFGSSPNCTDMTKLSTKDWQVLYTTQITQKAKKFHDGFLQLLIRGSQGRQFIVINFYLNQPYCDSKVITSVEIGEQEEDQKPPTDLNVLGKSCGVAGKRDVVDCRTKIPTITKFHAGKTAGGNSQGELTKLSDPSYKSENAKLSGGEAEPKRSVHDILSSLRQPSEQKVVSVNKPFTEENCVRFSRVSVCTNNHSGTEIPEEYEIPEDGIVPQARSSSFHLRPRTVNFISPIHDANSSSMESHAEEAAAVNTASQKEVESESLTRTYNNQELEIIFPCEEVVTGSNAALENGSSSSKSPELQEDKKGSCSRCNNDLKETSLETKDMDEIPSFDLRL</sequence>
<dbReference type="GO" id="GO:0006302">
    <property type="term" value="P:double-strand break repair"/>
    <property type="evidence" value="ECO:0007669"/>
    <property type="project" value="TreeGrafter"/>
</dbReference>
<dbReference type="GO" id="GO:0005634">
    <property type="term" value="C:nucleus"/>
    <property type="evidence" value="ECO:0007669"/>
    <property type="project" value="TreeGrafter"/>
</dbReference>
<feature type="domain" description="5'-3' DNA helicase ZGRF1-like N-terminal" evidence="2">
    <location>
        <begin position="156"/>
        <end position="181"/>
    </location>
</feature>
<dbReference type="InterPro" id="IPR052800">
    <property type="entry name" value="DNA_Repair_Helicase_ZGRF1"/>
</dbReference>
<dbReference type="GO" id="GO:0035861">
    <property type="term" value="C:site of double-strand break"/>
    <property type="evidence" value="ECO:0007669"/>
    <property type="project" value="TreeGrafter"/>
</dbReference>
<reference evidence="3" key="2">
    <citation type="submission" date="2020-08" db="EMBL/GenBank/DDBJ databases">
        <title>Plant Genome Project.</title>
        <authorList>
            <person name="Zhang R.-G."/>
        </authorList>
    </citation>
    <scope>NUCLEOTIDE SEQUENCE</scope>
    <source>
        <strain evidence="3">Huo1</strain>
        <tissue evidence="3">Leaf</tissue>
    </source>
</reference>
<dbReference type="PANTHER" id="PTHR28535:SF1">
    <property type="entry name" value="PROTEIN ZGRF1"/>
    <property type="match status" value="1"/>
</dbReference>
<reference evidence="3" key="1">
    <citation type="submission" date="2018-01" db="EMBL/GenBank/DDBJ databases">
        <authorList>
            <person name="Mao J.F."/>
        </authorList>
    </citation>
    <scope>NUCLEOTIDE SEQUENCE</scope>
    <source>
        <strain evidence="3">Huo1</strain>
        <tissue evidence="3">Leaf</tissue>
    </source>
</reference>
<feature type="compositionally biased region" description="Polar residues" evidence="1">
    <location>
        <begin position="390"/>
        <end position="402"/>
    </location>
</feature>
<feature type="compositionally biased region" description="Polar residues" evidence="1">
    <location>
        <begin position="427"/>
        <end position="438"/>
    </location>
</feature>
<feature type="domain" description="5'-3' DNA helicase ZGRF1-like N-terminal" evidence="2">
    <location>
        <begin position="6"/>
        <end position="76"/>
    </location>
</feature>
<feature type="region of interest" description="Disordered" evidence="1">
    <location>
        <begin position="380"/>
        <end position="402"/>
    </location>
</feature>
<organism evidence="3">
    <name type="scientific">Salvia splendens</name>
    <name type="common">Scarlet sage</name>
    <dbReference type="NCBI Taxonomy" id="180675"/>
    <lineage>
        <taxon>Eukaryota</taxon>
        <taxon>Viridiplantae</taxon>
        <taxon>Streptophyta</taxon>
        <taxon>Embryophyta</taxon>
        <taxon>Tracheophyta</taxon>
        <taxon>Spermatophyta</taxon>
        <taxon>Magnoliopsida</taxon>
        <taxon>eudicotyledons</taxon>
        <taxon>Gunneridae</taxon>
        <taxon>Pentapetalae</taxon>
        <taxon>asterids</taxon>
        <taxon>lamiids</taxon>
        <taxon>Lamiales</taxon>
        <taxon>Lamiaceae</taxon>
        <taxon>Nepetoideae</taxon>
        <taxon>Mentheae</taxon>
        <taxon>Salviinae</taxon>
        <taxon>Salvia</taxon>
        <taxon>Salvia subgen. Calosphace</taxon>
        <taxon>core Calosphace</taxon>
    </lineage>
</organism>
<feature type="region of interest" description="Disordered" evidence="1">
    <location>
        <begin position="254"/>
        <end position="290"/>
    </location>
</feature>
<evidence type="ECO:0000313" key="4">
    <source>
        <dbReference type="Proteomes" id="UP000298416"/>
    </source>
</evidence>
<proteinExistence type="predicted"/>
<gene>
    <name evidence="3" type="ORF">SASPL_132991</name>
</gene>
<dbReference type="Proteomes" id="UP000298416">
    <property type="component" value="Unassembled WGS sequence"/>
</dbReference>
<accession>A0A8X8ZHN5</accession>
<dbReference type="AlphaFoldDB" id="A0A8X8ZHN5"/>
<dbReference type="EMBL" id="PNBA02000012">
    <property type="protein sequence ID" value="KAG6405402.1"/>
    <property type="molecule type" value="Genomic_DNA"/>
</dbReference>
<feature type="compositionally biased region" description="Basic and acidic residues" evidence="1">
    <location>
        <begin position="453"/>
        <end position="466"/>
    </location>
</feature>
<evidence type="ECO:0000256" key="1">
    <source>
        <dbReference type="SAM" id="MobiDB-lite"/>
    </source>
</evidence>
<evidence type="ECO:0000313" key="3">
    <source>
        <dbReference type="EMBL" id="KAG6405402.1"/>
    </source>
</evidence>
<name>A0A8X8ZHN5_SALSN</name>
<feature type="region of interest" description="Disordered" evidence="1">
    <location>
        <begin position="427"/>
        <end position="475"/>
    </location>
</feature>
<keyword evidence="4" id="KW-1185">Reference proteome</keyword>
<comment type="caution">
    <text evidence="3">The sequence shown here is derived from an EMBL/GenBank/DDBJ whole genome shotgun (WGS) entry which is preliminary data.</text>
</comment>
<dbReference type="InterPro" id="IPR018838">
    <property type="entry name" value="ZGRF1-like_N"/>
</dbReference>
<protein>
    <recommendedName>
        <fullName evidence="2">5'-3' DNA helicase ZGRF1-like N-terminal domain-containing protein</fullName>
    </recommendedName>
</protein>
<dbReference type="Pfam" id="PF10382">
    <property type="entry name" value="ZGRF1-like_N"/>
    <property type="match status" value="2"/>
</dbReference>